<feature type="compositionally biased region" description="Basic and acidic residues" evidence="1">
    <location>
        <begin position="229"/>
        <end position="239"/>
    </location>
</feature>
<feature type="compositionally biased region" description="Low complexity" evidence="1">
    <location>
        <begin position="411"/>
        <end position="427"/>
    </location>
</feature>
<name>A0AAN6X1A1_9PEZI</name>
<feature type="compositionally biased region" description="Low complexity" evidence="1">
    <location>
        <begin position="560"/>
        <end position="574"/>
    </location>
</feature>
<feature type="compositionally biased region" description="Basic and acidic residues" evidence="1">
    <location>
        <begin position="153"/>
        <end position="201"/>
    </location>
</feature>
<feature type="region of interest" description="Disordered" evidence="1">
    <location>
        <begin position="103"/>
        <end position="437"/>
    </location>
</feature>
<gene>
    <name evidence="2" type="ORF">QBC35DRAFT_86871</name>
</gene>
<accession>A0AAN6X1A1</accession>
<evidence type="ECO:0000313" key="2">
    <source>
        <dbReference type="EMBL" id="KAK4190262.1"/>
    </source>
</evidence>
<feature type="compositionally biased region" description="Polar residues" evidence="1">
    <location>
        <begin position="45"/>
        <end position="57"/>
    </location>
</feature>
<feature type="compositionally biased region" description="Basic and acidic residues" evidence="1">
    <location>
        <begin position="356"/>
        <end position="369"/>
    </location>
</feature>
<reference evidence="2" key="2">
    <citation type="submission" date="2023-05" db="EMBL/GenBank/DDBJ databases">
        <authorList>
            <consortium name="Lawrence Berkeley National Laboratory"/>
            <person name="Steindorff A."/>
            <person name="Hensen N."/>
            <person name="Bonometti L."/>
            <person name="Westerberg I."/>
            <person name="Brannstrom I.O."/>
            <person name="Guillou S."/>
            <person name="Cros-Aarteil S."/>
            <person name="Calhoun S."/>
            <person name="Haridas S."/>
            <person name="Kuo A."/>
            <person name="Mondo S."/>
            <person name="Pangilinan J."/>
            <person name="Riley R."/>
            <person name="Labutti K."/>
            <person name="Andreopoulos B."/>
            <person name="Lipzen A."/>
            <person name="Chen C."/>
            <person name="Yanf M."/>
            <person name="Daum C."/>
            <person name="Ng V."/>
            <person name="Clum A."/>
            <person name="Ohm R."/>
            <person name="Martin F."/>
            <person name="Silar P."/>
            <person name="Natvig D."/>
            <person name="Lalanne C."/>
            <person name="Gautier V."/>
            <person name="Ament-Velasquez S.L."/>
            <person name="Kruys A."/>
            <person name="Hutchinson M.I."/>
            <person name="Powell A.J."/>
            <person name="Barry K."/>
            <person name="Miller A.N."/>
            <person name="Grigoriev I.V."/>
            <person name="Debuchy R."/>
            <person name="Gladieux P."/>
            <person name="Thoren M.H."/>
            <person name="Johannesson H."/>
        </authorList>
    </citation>
    <scope>NUCLEOTIDE SEQUENCE</scope>
    <source>
        <strain evidence="2">PSN309</strain>
    </source>
</reference>
<evidence type="ECO:0000256" key="1">
    <source>
        <dbReference type="SAM" id="MobiDB-lite"/>
    </source>
</evidence>
<feature type="compositionally biased region" description="Basic and acidic residues" evidence="1">
    <location>
        <begin position="26"/>
        <end position="40"/>
    </location>
</feature>
<feature type="compositionally biased region" description="Gly residues" evidence="1">
    <location>
        <begin position="861"/>
        <end position="872"/>
    </location>
</feature>
<feature type="compositionally biased region" description="Polar residues" evidence="1">
    <location>
        <begin position="128"/>
        <end position="138"/>
    </location>
</feature>
<dbReference type="EMBL" id="MU864367">
    <property type="protein sequence ID" value="KAK4190262.1"/>
    <property type="molecule type" value="Genomic_DNA"/>
</dbReference>
<sequence>MKGTMDGAKRNAEKVAQHILPDRPYHLSLSHDHQSPKPDRWCFTGGSTSTSSDPEATSVRLQYQTFLSDADRGILFTLPPWVVHEEQPQMPVKPIAKVGEVKKKLSLAEHLSRKKSPQSPMNNNNNNEPPQRTESRINGGTVHAKPLPPPPIPREREVPKKESARPVDKSDARRTEARAESRTESRSERPRQELNGERYVEEPFFQSGFRQHDTNDMTRSRSSLPAKPPTDDSRKRAVDPESSLPPQKRLKNDTVTSSKTEQSRQSKPEPSRGRERTNERTQREAKDNTLHPSTNGLGSLISDRDRENTASPRSTIQVNGSRVRSDSGTSTPRAITKSTLPELLSPLHPSIFEGELEQRPRKKLADKAPPRSQKADAPPPTKKRKTTIIPELLSPTLPAIVEEALAKHTPSRSQASSQASDSPSSARKTITVASSVPSLSLTPAVEDKPIRPSRIVTIKLKKAMAKRAKELLSLPSKSAKDALRKERSISVDSTPPPPPARKRPRAVEDALEATPPAAVVSKRGRLAAADTIAAKPAGPATPLKHAAVTMSRVTSNQSQGNTPGNTTGLTPGNTERPPTRSAEVVLDPATRAQIELSKERQSEFTTLGTKLKHMRDALVKKETPNPPSSSDERRICALHLEMVLAYMVAFQQLNHGLVLRGRPGDVQCWESLLPHFSELKHRVRQHRVLRALAAQLHAVCLEQIVNTFFTLDQRMVAETFARYSAIAKRRPQAWMEANANLAAVDDNKMKASSMGGGTGVDEAVGLALGIMRRWADRERVPWTSEIAGPLERDVKKDHRERERKEPDRDRDNNNRGGGREREQLPDRERERDNNRDPRDRDGHRERDNGIEIRESSTEIGRGTGRGIEGGRR</sequence>
<proteinExistence type="predicted"/>
<reference evidence="2" key="1">
    <citation type="journal article" date="2023" name="Mol. Phylogenet. Evol.">
        <title>Genome-scale phylogeny and comparative genomics of the fungal order Sordariales.</title>
        <authorList>
            <person name="Hensen N."/>
            <person name="Bonometti L."/>
            <person name="Westerberg I."/>
            <person name="Brannstrom I.O."/>
            <person name="Guillou S."/>
            <person name="Cros-Aarteil S."/>
            <person name="Calhoun S."/>
            <person name="Haridas S."/>
            <person name="Kuo A."/>
            <person name="Mondo S."/>
            <person name="Pangilinan J."/>
            <person name="Riley R."/>
            <person name="LaButti K."/>
            <person name="Andreopoulos B."/>
            <person name="Lipzen A."/>
            <person name="Chen C."/>
            <person name="Yan M."/>
            <person name="Daum C."/>
            <person name="Ng V."/>
            <person name="Clum A."/>
            <person name="Steindorff A."/>
            <person name="Ohm R.A."/>
            <person name="Martin F."/>
            <person name="Silar P."/>
            <person name="Natvig D.O."/>
            <person name="Lalanne C."/>
            <person name="Gautier V."/>
            <person name="Ament-Velasquez S.L."/>
            <person name="Kruys A."/>
            <person name="Hutchinson M.I."/>
            <person name="Powell A.J."/>
            <person name="Barry K."/>
            <person name="Miller A.N."/>
            <person name="Grigoriev I.V."/>
            <person name="Debuchy R."/>
            <person name="Gladieux P."/>
            <person name="Hiltunen Thoren M."/>
            <person name="Johannesson H."/>
        </authorList>
    </citation>
    <scope>NUCLEOTIDE SEQUENCE</scope>
    <source>
        <strain evidence="2">PSN309</strain>
    </source>
</reference>
<feature type="compositionally biased region" description="Basic and acidic residues" evidence="1">
    <location>
        <begin position="261"/>
        <end position="289"/>
    </location>
</feature>
<feature type="region of interest" description="Disordered" evidence="1">
    <location>
        <begin position="26"/>
        <end position="57"/>
    </location>
</feature>
<dbReference type="AlphaFoldDB" id="A0AAN6X1A1"/>
<evidence type="ECO:0000313" key="3">
    <source>
        <dbReference type="Proteomes" id="UP001302126"/>
    </source>
</evidence>
<feature type="region of interest" description="Disordered" evidence="1">
    <location>
        <begin position="551"/>
        <end position="580"/>
    </location>
</feature>
<organism evidence="2 3">
    <name type="scientific">Podospora australis</name>
    <dbReference type="NCBI Taxonomy" id="1536484"/>
    <lineage>
        <taxon>Eukaryota</taxon>
        <taxon>Fungi</taxon>
        <taxon>Dikarya</taxon>
        <taxon>Ascomycota</taxon>
        <taxon>Pezizomycotina</taxon>
        <taxon>Sordariomycetes</taxon>
        <taxon>Sordariomycetidae</taxon>
        <taxon>Sordariales</taxon>
        <taxon>Podosporaceae</taxon>
        <taxon>Podospora</taxon>
    </lineage>
</organism>
<comment type="caution">
    <text evidence="2">The sequence shown here is derived from an EMBL/GenBank/DDBJ whole genome shotgun (WGS) entry which is preliminary data.</text>
</comment>
<feature type="region of interest" description="Disordered" evidence="1">
    <location>
        <begin position="476"/>
        <end position="509"/>
    </location>
</feature>
<feature type="compositionally biased region" description="Basic and acidic residues" evidence="1">
    <location>
        <begin position="210"/>
        <end position="219"/>
    </location>
</feature>
<feature type="compositionally biased region" description="Basic and acidic residues" evidence="1">
    <location>
        <begin position="791"/>
        <end position="856"/>
    </location>
</feature>
<feature type="compositionally biased region" description="Polar residues" evidence="1">
    <location>
        <begin position="309"/>
        <end position="339"/>
    </location>
</feature>
<feature type="compositionally biased region" description="Basic and acidic residues" evidence="1">
    <location>
        <begin position="478"/>
        <end position="489"/>
    </location>
</feature>
<feature type="region of interest" description="Disordered" evidence="1">
    <location>
        <begin position="791"/>
        <end position="872"/>
    </location>
</feature>
<dbReference type="Proteomes" id="UP001302126">
    <property type="component" value="Unassembled WGS sequence"/>
</dbReference>
<protein>
    <submittedName>
        <fullName evidence="2">Uncharacterized protein</fullName>
    </submittedName>
</protein>
<keyword evidence="3" id="KW-1185">Reference proteome</keyword>